<dbReference type="OrthoDB" id="581425at2"/>
<dbReference type="InterPro" id="IPR001633">
    <property type="entry name" value="EAL_dom"/>
</dbReference>
<dbReference type="GO" id="GO:0071111">
    <property type="term" value="F:cyclic-guanylate-specific phosphodiesterase activity"/>
    <property type="evidence" value="ECO:0007669"/>
    <property type="project" value="InterPro"/>
</dbReference>
<dbReference type="SMART" id="SM00052">
    <property type="entry name" value="EAL"/>
    <property type="match status" value="1"/>
</dbReference>
<dbReference type="AlphaFoldDB" id="A0A396S5E9"/>
<dbReference type="PANTHER" id="PTHR33121">
    <property type="entry name" value="CYCLIC DI-GMP PHOSPHODIESTERASE PDEF"/>
    <property type="match status" value="1"/>
</dbReference>
<dbReference type="InterPro" id="IPR050706">
    <property type="entry name" value="Cyclic-di-GMP_PDE-like"/>
</dbReference>
<gene>
    <name evidence="2" type="ORF">D1B33_13785</name>
</gene>
<proteinExistence type="predicted"/>
<dbReference type="InterPro" id="IPR035919">
    <property type="entry name" value="EAL_sf"/>
</dbReference>
<name>A0A396S5E9_9BACL</name>
<organism evidence="2 3">
    <name type="scientific">Ureibacillus yapensis</name>
    <dbReference type="NCBI Taxonomy" id="2304605"/>
    <lineage>
        <taxon>Bacteria</taxon>
        <taxon>Bacillati</taxon>
        <taxon>Bacillota</taxon>
        <taxon>Bacilli</taxon>
        <taxon>Bacillales</taxon>
        <taxon>Caryophanaceae</taxon>
        <taxon>Ureibacillus</taxon>
    </lineage>
</organism>
<accession>A0A396S5E9</accession>
<sequence>MDICNACFSGNLDYSIKFEGEKNWSFLPILVVYLKKRNHLIHYKNTMVEVKEEAIVELVGFFKENLDCEAIFFSVDRVNWKPIHLISQTYEARWVDDILVKNSAFNYIQPIVDGSENVYGYEMLARFHDGNGGVLSPFEVFNAAKLRSRTFSLDRLCRLTAVKSAAFVSGKVFINFIPTAIYSPEHCLQSTVQLANELNIEPSRFVFEVVETEEVEDLAHLKKILMYYKEKGFEYALDDVGEGFSTAEALKQLEPHFMKLDMKYVQGVSMDERKQAVAKDFLNTALRVGAVPLAEGIEKREDFIWLKNEGYKLFQGYYFGKPSPIHTLETRRKIEEI</sequence>
<dbReference type="EMBL" id="QWEI01000008">
    <property type="protein sequence ID" value="RHW34715.1"/>
    <property type="molecule type" value="Genomic_DNA"/>
</dbReference>
<comment type="caution">
    <text evidence="2">The sequence shown here is derived from an EMBL/GenBank/DDBJ whole genome shotgun (WGS) entry which is preliminary data.</text>
</comment>
<evidence type="ECO:0000313" key="3">
    <source>
        <dbReference type="Proteomes" id="UP000265692"/>
    </source>
</evidence>
<protein>
    <submittedName>
        <fullName evidence="2">EAL domain-containing protein</fullName>
    </submittedName>
</protein>
<evidence type="ECO:0000259" key="1">
    <source>
        <dbReference type="PROSITE" id="PS50883"/>
    </source>
</evidence>
<dbReference type="CDD" id="cd01948">
    <property type="entry name" value="EAL"/>
    <property type="match status" value="1"/>
</dbReference>
<reference evidence="2 3" key="1">
    <citation type="submission" date="2018-08" db="EMBL/GenBank/DDBJ databases">
        <title>Lysinibacillus sp. YLB-03 draft genome sequence.</title>
        <authorList>
            <person name="Yu L."/>
        </authorList>
    </citation>
    <scope>NUCLEOTIDE SEQUENCE [LARGE SCALE GENOMIC DNA]</scope>
    <source>
        <strain evidence="2 3">YLB-03</strain>
    </source>
</reference>
<feature type="domain" description="EAL" evidence="1">
    <location>
        <begin position="88"/>
        <end position="336"/>
    </location>
</feature>
<dbReference type="PROSITE" id="PS50883">
    <property type="entry name" value="EAL"/>
    <property type="match status" value="1"/>
</dbReference>
<dbReference type="Pfam" id="PF00563">
    <property type="entry name" value="EAL"/>
    <property type="match status" value="1"/>
</dbReference>
<keyword evidence="3" id="KW-1185">Reference proteome</keyword>
<dbReference type="SUPFAM" id="SSF141868">
    <property type="entry name" value="EAL domain-like"/>
    <property type="match status" value="1"/>
</dbReference>
<evidence type="ECO:0000313" key="2">
    <source>
        <dbReference type="EMBL" id="RHW34715.1"/>
    </source>
</evidence>
<dbReference type="RefSeq" id="WP_118876982.1">
    <property type="nucleotide sequence ID" value="NZ_QWEI01000008.1"/>
</dbReference>
<dbReference type="PANTHER" id="PTHR33121:SF15">
    <property type="entry name" value="BLUE LIGHT- AND TEMPERATURE-REGULATED ANTIREPRESSOR BLUF"/>
    <property type="match status" value="1"/>
</dbReference>
<dbReference type="Proteomes" id="UP000265692">
    <property type="component" value="Unassembled WGS sequence"/>
</dbReference>
<dbReference type="Gene3D" id="3.20.20.450">
    <property type="entry name" value="EAL domain"/>
    <property type="match status" value="1"/>
</dbReference>